<evidence type="ECO:0000256" key="3">
    <source>
        <dbReference type="ARBA" id="ARBA00022475"/>
    </source>
</evidence>
<reference evidence="10 13" key="2">
    <citation type="journal article" date="2024" name="Int. J. Syst. Evol. Microbiol.">
        <title>Lacrimispora brassicae sp. nov. isolated from fermented cabbage, and proposal of Clostridium indicum Gundawar et al. 2019 and Clostridium methoxybenzovorans Mechichi et al. 1999 as heterotypic synonyms of Lacrimispora amygdalina (Parshina et al. 2003) Haas and Blanchard 2020 and Lacrimispora indolis (McClung and McCoy 1957) Haas and Blanchard 2020, respectively.</title>
        <authorList>
            <person name="Kobayashi H."/>
            <person name="Tanizawa Y."/>
            <person name="Sakamoto M."/>
            <person name="Ohkuma M."/>
            <person name="Tohno M."/>
        </authorList>
    </citation>
    <scope>NUCLEOTIDE SEQUENCE [LARGE SCALE GENOMIC DNA]</scope>
    <source>
        <strain evidence="10 13">DSM 12857</strain>
    </source>
</reference>
<evidence type="ECO:0000256" key="1">
    <source>
        <dbReference type="ARBA" id="ARBA00004651"/>
    </source>
</evidence>
<keyword evidence="3" id="KW-1003">Cell membrane</keyword>
<feature type="chain" id="PRO_5039164574" evidence="8">
    <location>
        <begin position="25"/>
        <end position="394"/>
    </location>
</feature>
<dbReference type="AlphaFoldDB" id="A0A3E2N4I7"/>
<dbReference type="Pfam" id="PF07690">
    <property type="entry name" value="MFS_1"/>
    <property type="match status" value="1"/>
</dbReference>
<feature type="transmembrane region" description="Helical" evidence="7">
    <location>
        <begin position="103"/>
        <end position="125"/>
    </location>
</feature>
<gene>
    <name evidence="11" type="ORF">DS742_26740</name>
    <name evidence="10" type="ORF">LAD12857_47740</name>
</gene>
<keyword evidence="6 7" id="KW-0472">Membrane</keyword>
<evidence type="ECO:0000256" key="7">
    <source>
        <dbReference type="SAM" id="Phobius"/>
    </source>
</evidence>
<feature type="transmembrane region" description="Helical" evidence="7">
    <location>
        <begin position="363"/>
        <end position="380"/>
    </location>
</feature>
<name>A0A3E2N4I7_9FIRM</name>
<feature type="signal peptide" evidence="8">
    <location>
        <begin position="1"/>
        <end position="24"/>
    </location>
</feature>
<dbReference type="OrthoDB" id="2963740at2"/>
<keyword evidence="8" id="KW-0732">Signal</keyword>
<feature type="transmembrane region" description="Helical" evidence="7">
    <location>
        <begin position="207"/>
        <end position="230"/>
    </location>
</feature>
<dbReference type="RefSeq" id="WP_117419960.1">
    <property type="nucleotide sequence ID" value="NZ_BRPJ01000100.1"/>
</dbReference>
<reference evidence="11 12" key="1">
    <citation type="submission" date="2018-07" db="EMBL/GenBank/DDBJ databases">
        <title>New species, Clostridium PI-S10-A1B.</title>
        <authorList>
            <person name="Krishna G."/>
            <person name="Summeta K."/>
            <person name="Shikha S."/>
            <person name="Prabhu P.B."/>
            <person name="Suresh K."/>
        </authorList>
    </citation>
    <scope>NUCLEOTIDE SEQUENCE [LARGE SCALE GENOMIC DNA]</scope>
    <source>
        <strain evidence="11 12">PI-S10-A1B</strain>
    </source>
</reference>
<evidence type="ECO:0000256" key="8">
    <source>
        <dbReference type="SAM" id="SignalP"/>
    </source>
</evidence>
<protein>
    <submittedName>
        <fullName evidence="11">MFS transporter</fullName>
    </submittedName>
</protein>
<dbReference type="PANTHER" id="PTHR43124">
    <property type="entry name" value="PURINE EFFLUX PUMP PBUE"/>
    <property type="match status" value="1"/>
</dbReference>
<organism evidence="11 12">
    <name type="scientific">Lacrimispora amygdalina</name>
    <dbReference type="NCBI Taxonomy" id="253257"/>
    <lineage>
        <taxon>Bacteria</taxon>
        <taxon>Bacillati</taxon>
        <taxon>Bacillota</taxon>
        <taxon>Clostridia</taxon>
        <taxon>Lachnospirales</taxon>
        <taxon>Lachnospiraceae</taxon>
        <taxon>Lacrimispora</taxon>
    </lineage>
</organism>
<dbReference type="EMBL" id="QOHO01000113">
    <property type="protein sequence ID" value="RFZ75898.1"/>
    <property type="molecule type" value="Genomic_DNA"/>
</dbReference>
<accession>A0A3E2N4I7</accession>
<evidence type="ECO:0000256" key="5">
    <source>
        <dbReference type="ARBA" id="ARBA00022989"/>
    </source>
</evidence>
<dbReference type="Gene3D" id="1.20.1250.20">
    <property type="entry name" value="MFS general substrate transporter like domains"/>
    <property type="match status" value="1"/>
</dbReference>
<keyword evidence="13" id="KW-1185">Reference proteome</keyword>
<sequence length="394" mass="41539">MFKGNIKTVIGILFLGLTSMGAMAISAGLSSIAAAYPDVSIETIQTLITIPALVIVVVSFLSGPIANVISKKTLSLIALCIFTAGGCIPYFSDSFTVLYLSRLLVGLGIGLLQPLSQAIIFESFADAPSERDTILGWLNSSGSVGSIIMTIVGGIVVVISYKYIFLVHLLGLAAFFGVLFCLPQDQPVRKKKEGTASQKMKLPGAVFYWYAVIFVYMTFLHCFAVNLSLFVEGEGIGTAAISGLGLSMLTIGGFICGAVYGKIANALKKWTLPAGFLLSALGLLSMALAYSPVLVYVSGLLTGVGMMMVFPQIITNIISSVSPVAITLCIAINGAVVNIGQTLAPYVVTRVSYILAGDSVRGRYYVCTLILMLIFAVSAFRTIGRRSPDGLAAA</sequence>
<evidence type="ECO:0000313" key="11">
    <source>
        <dbReference type="EMBL" id="RFZ75898.1"/>
    </source>
</evidence>
<keyword evidence="5 7" id="KW-1133">Transmembrane helix</keyword>
<feature type="domain" description="Major facilitator superfamily (MFS) profile" evidence="9">
    <location>
        <begin position="5"/>
        <end position="386"/>
    </location>
</feature>
<evidence type="ECO:0000256" key="4">
    <source>
        <dbReference type="ARBA" id="ARBA00022692"/>
    </source>
</evidence>
<evidence type="ECO:0000259" key="9">
    <source>
        <dbReference type="PROSITE" id="PS50850"/>
    </source>
</evidence>
<proteinExistence type="predicted"/>
<evidence type="ECO:0000313" key="13">
    <source>
        <dbReference type="Proteomes" id="UP001419084"/>
    </source>
</evidence>
<feature type="transmembrane region" description="Helical" evidence="7">
    <location>
        <begin position="47"/>
        <end position="66"/>
    </location>
</feature>
<comment type="caution">
    <text evidence="11">The sequence shown here is derived from an EMBL/GenBank/DDBJ whole genome shotgun (WGS) entry which is preliminary data.</text>
</comment>
<feature type="transmembrane region" description="Helical" evidence="7">
    <location>
        <begin position="321"/>
        <end position="343"/>
    </location>
</feature>
<comment type="subcellular location">
    <subcellularLocation>
        <location evidence="1">Cell membrane</location>
        <topology evidence="1">Multi-pass membrane protein</topology>
    </subcellularLocation>
</comment>
<evidence type="ECO:0000256" key="2">
    <source>
        <dbReference type="ARBA" id="ARBA00022448"/>
    </source>
</evidence>
<dbReference type="InterPro" id="IPR020846">
    <property type="entry name" value="MFS_dom"/>
</dbReference>
<evidence type="ECO:0000313" key="12">
    <source>
        <dbReference type="Proteomes" id="UP000260680"/>
    </source>
</evidence>
<dbReference type="PANTHER" id="PTHR43124:SF3">
    <property type="entry name" value="CHLORAMPHENICOL EFFLUX PUMP RV0191"/>
    <property type="match status" value="1"/>
</dbReference>
<feature type="transmembrane region" description="Helical" evidence="7">
    <location>
        <begin position="163"/>
        <end position="182"/>
    </location>
</feature>
<dbReference type="SUPFAM" id="SSF103473">
    <property type="entry name" value="MFS general substrate transporter"/>
    <property type="match status" value="1"/>
</dbReference>
<dbReference type="Proteomes" id="UP001419084">
    <property type="component" value="Unassembled WGS sequence"/>
</dbReference>
<feature type="transmembrane region" description="Helical" evidence="7">
    <location>
        <begin position="73"/>
        <end position="91"/>
    </location>
</feature>
<dbReference type="InterPro" id="IPR036259">
    <property type="entry name" value="MFS_trans_sf"/>
</dbReference>
<dbReference type="EMBL" id="BRPJ01000100">
    <property type="protein sequence ID" value="GLB32851.1"/>
    <property type="molecule type" value="Genomic_DNA"/>
</dbReference>
<dbReference type="GO" id="GO:0005886">
    <property type="term" value="C:plasma membrane"/>
    <property type="evidence" value="ECO:0007669"/>
    <property type="project" value="UniProtKB-SubCell"/>
</dbReference>
<evidence type="ECO:0000313" key="10">
    <source>
        <dbReference type="EMBL" id="GLB32851.1"/>
    </source>
</evidence>
<feature type="transmembrane region" description="Helical" evidence="7">
    <location>
        <begin position="272"/>
        <end position="290"/>
    </location>
</feature>
<dbReference type="InterPro" id="IPR050189">
    <property type="entry name" value="MFS_Efflux_Transporters"/>
</dbReference>
<keyword evidence="4 7" id="KW-0812">Transmembrane</keyword>
<dbReference type="Proteomes" id="UP000260680">
    <property type="component" value="Unassembled WGS sequence"/>
</dbReference>
<dbReference type="InterPro" id="IPR011701">
    <property type="entry name" value="MFS"/>
</dbReference>
<feature type="transmembrane region" description="Helical" evidence="7">
    <location>
        <begin position="137"/>
        <end position="157"/>
    </location>
</feature>
<feature type="transmembrane region" description="Helical" evidence="7">
    <location>
        <begin position="236"/>
        <end position="260"/>
    </location>
</feature>
<evidence type="ECO:0000256" key="6">
    <source>
        <dbReference type="ARBA" id="ARBA00023136"/>
    </source>
</evidence>
<dbReference type="GO" id="GO:0022857">
    <property type="term" value="F:transmembrane transporter activity"/>
    <property type="evidence" value="ECO:0007669"/>
    <property type="project" value="InterPro"/>
</dbReference>
<dbReference type="PROSITE" id="PS50850">
    <property type="entry name" value="MFS"/>
    <property type="match status" value="1"/>
</dbReference>
<keyword evidence="2" id="KW-0813">Transport</keyword>